<evidence type="ECO:0000313" key="2">
    <source>
        <dbReference type="EMBL" id="TGO13767.1"/>
    </source>
</evidence>
<feature type="compositionally biased region" description="Polar residues" evidence="1">
    <location>
        <begin position="98"/>
        <end position="107"/>
    </location>
</feature>
<evidence type="ECO:0000256" key="1">
    <source>
        <dbReference type="SAM" id="MobiDB-lite"/>
    </source>
</evidence>
<dbReference type="AlphaFoldDB" id="A0A4Z1EY57"/>
<keyword evidence="3" id="KW-1185">Reference proteome</keyword>
<proteinExistence type="predicted"/>
<protein>
    <submittedName>
        <fullName evidence="2">Uncharacterized protein</fullName>
    </submittedName>
</protein>
<feature type="region of interest" description="Disordered" evidence="1">
    <location>
        <begin position="88"/>
        <end position="107"/>
    </location>
</feature>
<comment type="caution">
    <text evidence="2">The sequence shown here is derived from an EMBL/GenBank/DDBJ whole genome shotgun (WGS) entry which is preliminary data.</text>
</comment>
<evidence type="ECO:0000313" key="3">
    <source>
        <dbReference type="Proteomes" id="UP000297777"/>
    </source>
</evidence>
<reference evidence="2 3" key="1">
    <citation type="submission" date="2017-12" db="EMBL/GenBank/DDBJ databases">
        <title>Comparative genomics of Botrytis spp.</title>
        <authorList>
            <person name="Valero-Jimenez C.A."/>
            <person name="Tapia P."/>
            <person name="Veloso J."/>
            <person name="Silva-Moreno E."/>
            <person name="Staats M."/>
            <person name="Valdes J.H."/>
            <person name="Van Kan J.A.L."/>
        </authorList>
    </citation>
    <scope>NUCLEOTIDE SEQUENCE [LARGE SCALE GENOMIC DNA]</scope>
    <source>
        <strain evidence="2 3">Bt9001</strain>
    </source>
</reference>
<accession>A0A4Z1EY57</accession>
<name>A0A4Z1EY57_9HELO</name>
<dbReference type="EMBL" id="PQXH01000064">
    <property type="protein sequence ID" value="TGO13767.1"/>
    <property type="molecule type" value="Genomic_DNA"/>
</dbReference>
<gene>
    <name evidence="2" type="ORF">BTUL_0064g00190</name>
</gene>
<sequence>MLLRESTLSTSTRDYAVIAENKASKRGRRLSRRPRHSLLYQRTTDVPGIKGVPFRLRLCPSNTDPTSITSAPTSVGGGIITELTDEVGADGKSEDQVHSLSAATHEI</sequence>
<dbReference type="Proteomes" id="UP000297777">
    <property type="component" value="Unassembled WGS sequence"/>
</dbReference>
<organism evidence="2 3">
    <name type="scientific">Botrytis tulipae</name>
    <dbReference type="NCBI Taxonomy" id="87230"/>
    <lineage>
        <taxon>Eukaryota</taxon>
        <taxon>Fungi</taxon>
        <taxon>Dikarya</taxon>
        <taxon>Ascomycota</taxon>
        <taxon>Pezizomycotina</taxon>
        <taxon>Leotiomycetes</taxon>
        <taxon>Helotiales</taxon>
        <taxon>Sclerotiniaceae</taxon>
        <taxon>Botrytis</taxon>
    </lineage>
</organism>